<evidence type="ECO:0000313" key="3">
    <source>
        <dbReference type="Proteomes" id="UP000318186"/>
    </source>
</evidence>
<dbReference type="AlphaFoldDB" id="A0A561UTP3"/>
<organism evidence="2 3">
    <name type="scientific">Streptomyces brevispora</name>
    <dbReference type="NCBI Taxonomy" id="887462"/>
    <lineage>
        <taxon>Bacteria</taxon>
        <taxon>Bacillati</taxon>
        <taxon>Actinomycetota</taxon>
        <taxon>Actinomycetes</taxon>
        <taxon>Kitasatosporales</taxon>
        <taxon>Streptomycetaceae</taxon>
        <taxon>Streptomyces</taxon>
    </lineage>
</organism>
<protein>
    <submittedName>
        <fullName evidence="2">Uncharacterized protein</fullName>
    </submittedName>
</protein>
<comment type="caution">
    <text evidence="2">The sequence shown here is derived from an EMBL/GenBank/DDBJ whole genome shotgun (WGS) entry which is preliminary data.</text>
</comment>
<name>A0A561UTP3_9ACTN</name>
<feature type="region of interest" description="Disordered" evidence="1">
    <location>
        <begin position="59"/>
        <end position="81"/>
    </location>
</feature>
<dbReference type="Proteomes" id="UP000318186">
    <property type="component" value="Unassembled WGS sequence"/>
</dbReference>
<proteinExistence type="predicted"/>
<dbReference type="EMBL" id="VIWW01000001">
    <property type="protein sequence ID" value="TWG02745.1"/>
    <property type="molecule type" value="Genomic_DNA"/>
</dbReference>
<reference evidence="2 3" key="1">
    <citation type="submission" date="2019-06" db="EMBL/GenBank/DDBJ databases">
        <title>Sequencing the genomes of 1000 actinobacteria strains.</title>
        <authorList>
            <person name="Klenk H.-P."/>
        </authorList>
    </citation>
    <scope>NUCLEOTIDE SEQUENCE [LARGE SCALE GENOMIC DNA]</scope>
    <source>
        <strain evidence="2 3">DSM 42059</strain>
    </source>
</reference>
<gene>
    <name evidence="2" type="ORF">FHX80_111156</name>
</gene>
<sequence>MRSRRKMRSRPTMRNRQVPRISRVRVGISPRVRRRSRWLRGPVRPLGPRLHLHRLTGFDRHRGPVLDGTGSHRLVTSGNRS</sequence>
<evidence type="ECO:0000313" key="2">
    <source>
        <dbReference type="EMBL" id="TWG02745.1"/>
    </source>
</evidence>
<evidence type="ECO:0000256" key="1">
    <source>
        <dbReference type="SAM" id="MobiDB-lite"/>
    </source>
</evidence>
<accession>A0A561UTP3</accession>